<protein>
    <submittedName>
        <fullName evidence="1">Uncharacterized protein</fullName>
    </submittedName>
</protein>
<sequence>MDVLFDARELEDALSGLNYSSSPGPDGITYSALAHLGTKGRERLLKLYNMSWETGLAPREWKTSRIIPIPKQDCGGCRHSAPAEGKMPDSSATRRQGAAGGGGGTGAFGVQRENKQDVRNPSLVTTCSSGVDRTDENPGLSRCWGREPTLATNVRPRSCGRLRKMVRNYRRRNPPYQRPPQGGAQGSNRQSQAPRTVPASVRAAGMEVPGTATWVVWPERSAGPVGYVSRAAWVEQPRPLVGEPPDSTPPPFRGRTLEQRHGGDPPAPFSEEERAALCSVCGVLIVHWEHHRLGALHAARRAVRDAALTAAFRPLTEDDATAALVILRRIRPGALRGAETEPDPALLLDQLDLGPGTP</sequence>
<keyword evidence="2" id="KW-1185">Reference proteome</keyword>
<gene>
    <name evidence="1" type="ORF">HPB47_024794</name>
</gene>
<evidence type="ECO:0000313" key="2">
    <source>
        <dbReference type="Proteomes" id="UP000805193"/>
    </source>
</evidence>
<organism evidence="1 2">
    <name type="scientific">Ixodes persulcatus</name>
    <name type="common">Taiga tick</name>
    <dbReference type="NCBI Taxonomy" id="34615"/>
    <lineage>
        <taxon>Eukaryota</taxon>
        <taxon>Metazoa</taxon>
        <taxon>Ecdysozoa</taxon>
        <taxon>Arthropoda</taxon>
        <taxon>Chelicerata</taxon>
        <taxon>Arachnida</taxon>
        <taxon>Acari</taxon>
        <taxon>Parasitiformes</taxon>
        <taxon>Ixodida</taxon>
        <taxon>Ixodoidea</taxon>
        <taxon>Ixodidae</taxon>
        <taxon>Ixodinae</taxon>
        <taxon>Ixodes</taxon>
    </lineage>
</organism>
<dbReference type="Proteomes" id="UP000805193">
    <property type="component" value="Unassembled WGS sequence"/>
</dbReference>
<name>A0AC60Q391_IXOPE</name>
<proteinExistence type="predicted"/>
<dbReference type="EMBL" id="JABSTQ010009552">
    <property type="protein sequence ID" value="KAG0428204.1"/>
    <property type="molecule type" value="Genomic_DNA"/>
</dbReference>
<accession>A0AC60Q391</accession>
<comment type="caution">
    <text evidence="1">The sequence shown here is derived from an EMBL/GenBank/DDBJ whole genome shotgun (WGS) entry which is preliminary data.</text>
</comment>
<reference evidence="1 2" key="1">
    <citation type="journal article" date="2020" name="Cell">
        <title>Large-Scale Comparative Analyses of Tick Genomes Elucidate Their Genetic Diversity and Vector Capacities.</title>
        <authorList>
            <consortium name="Tick Genome and Microbiome Consortium (TIGMIC)"/>
            <person name="Jia N."/>
            <person name="Wang J."/>
            <person name="Shi W."/>
            <person name="Du L."/>
            <person name="Sun Y."/>
            <person name="Zhan W."/>
            <person name="Jiang J.F."/>
            <person name="Wang Q."/>
            <person name="Zhang B."/>
            <person name="Ji P."/>
            <person name="Bell-Sakyi L."/>
            <person name="Cui X.M."/>
            <person name="Yuan T.T."/>
            <person name="Jiang B.G."/>
            <person name="Yang W.F."/>
            <person name="Lam T.T."/>
            <person name="Chang Q.C."/>
            <person name="Ding S.J."/>
            <person name="Wang X.J."/>
            <person name="Zhu J.G."/>
            <person name="Ruan X.D."/>
            <person name="Zhao L."/>
            <person name="Wei J.T."/>
            <person name="Ye R.Z."/>
            <person name="Que T.C."/>
            <person name="Du C.H."/>
            <person name="Zhou Y.H."/>
            <person name="Cheng J.X."/>
            <person name="Dai P.F."/>
            <person name="Guo W.B."/>
            <person name="Han X.H."/>
            <person name="Huang E.J."/>
            <person name="Li L.F."/>
            <person name="Wei W."/>
            <person name="Gao Y.C."/>
            <person name="Liu J.Z."/>
            <person name="Shao H.Z."/>
            <person name="Wang X."/>
            <person name="Wang C.C."/>
            <person name="Yang T.C."/>
            <person name="Huo Q.B."/>
            <person name="Li W."/>
            <person name="Chen H.Y."/>
            <person name="Chen S.E."/>
            <person name="Zhou L.G."/>
            <person name="Ni X.B."/>
            <person name="Tian J.H."/>
            <person name="Sheng Y."/>
            <person name="Liu T."/>
            <person name="Pan Y.S."/>
            <person name="Xia L.Y."/>
            <person name="Li J."/>
            <person name="Zhao F."/>
            <person name="Cao W.C."/>
        </authorList>
    </citation>
    <scope>NUCLEOTIDE SEQUENCE [LARGE SCALE GENOMIC DNA]</scope>
    <source>
        <strain evidence="1">Iper-2018</strain>
    </source>
</reference>
<evidence type="ECO:0000313" key="1">
    <source>
        <dbReference type="EMBL" id="KAG0428204.1"/>
    </source>
</evidence>